<keyword evidence="3" id="KW-1185">Reference proteome</keyword>
<dbReference type="Proteomes" id="UP001066276">
    <property type="component" value="Chromosome 9"/>
</dbReference>
<comment type="caution">
    <text evidence="2">The sequence shown here is derived from an EMBL/GenBank/DDBJ whole genome shotgun (WGS) entry which is preliminary data.</text>
</comment>
<sequence length="158" mass="17059">MLRLHQPPRTCQPQGNETAGQEPSLPDTTRKATRAARRHGQLATSRPRDHRQHGANPRLQPGSLQEAPPKKTRAQHLRPPAPAADEATLGAPAPKLPSGRGPIRLPIRPKQGGRNAPLQDAVHSGRPNVRWPTSHAHRPGKGERSDPAGRATPPGPLR</sequence>
<proteinExistence type="predicted"/>
<gene>
    <name evidence="2" type="ORF">NDU88_001593</name>
</gene>
<dbReference type="EMBL" id="JANPWB010000013">
    <property type="protein sequence ID" value="KAJ1104180.1"/>
    <property type="molecule type" value="Genomic_DNA"/>
</dbReference>
<name>A0AAV7MV40_PLEWA</name>
<reference evidence="2" key="1">
    <citation type="journal article" date="2022" name="bioRxiv">
        <title>Sequencing and chromosome-scale assembly of the giantPleurodeles waltlgenome.</title>
        <authorList>
            <person name="Brown T."/>
            <person name="Elewa A."/>
            <person name="Iarovenko S."/>
            <person name="Subramanian E."/>
            <person name="Araus A.J."/>
            <person name="Petzold A."/>
            <person name="Susuki M."/>
            <person name="Suzuki K.-i.T."/>
            <person name="Hayashi T."/>
            <person name="Toyoda A."/>
            <person name="Oliveira C."/>
            <person name="Osipova E."/>
            <person name="Leigh N.D."/>
            <person name="Simon A."/>
            <person name="Yun M.H."/>
        </authorList>
    </citation>
    <scope>NUCLEOTIDE SEQUENCE</scope>
    <source>
        <strain evidence="2">20211129_DDA</strain>
        <tissue evidence="2">Liver</tissue>
    </source>
</reference>
<feature type="compositionally biased region" description="Basic residues" evidence="1">
    <location>
        <begin position="31"/>
        <end position="40"/>
    </location>
</feature>
<organism evidence="2 3">
    <name type="scientific">Pleurodeles waltl</name>
    <name type="common">Iberian ribbed newt</name>
    <dbReference type="NCBI Taxonomy" id="8319"/>
    <lineage>
        <taxon>Eukaryota</taxon>
        <taxon>Metazoa</taxon>
        <taxon>Chordata</taxon>
        <taxon>Craniata</taxon>
        <taxon>Vertebrata</taxon>
        <taxon>Euteleostomi</taxon>
        <taxon>Amphibia</taxon>
        <taxon>Batrachia</taxon>
        <taxon>Caudata</taxon>
        <taxon>Salamandroidea</taxon>
        <taxon>Salamandridae</taxon>
        <taxon>Pleurodelinae</taxon>
        <taxon>Pleurodeles</taxon>
    </lineage>
</organism>
<evidence type="ECO:0000256" key="1">
    <source>
        <dbReference type="SAM" id="MobiDB-lite"/>
    </source>
</evidence>
<dbReference type="AlphaFoldDB" id="A0AAV7MV40"/>
<evidence type="ECO:0000313" key="3">
    <source>
        <dbReference type="Proteomes" id="UP001066276"/>
    </source>
</evidence>
<evidence type="ECO:0000313" key="2">
    <source>
        <dbReference type="EMBL" id="KAJ1104180.1"/>
    </source>
</evidence>
<feature type="compositionally biased region" description="Polar residues" evidence="1">
    <location>
        <begin position="9"/>
        <end position="21"/>
    </location>
</feature>
<protein>
    <submittedName>
        <fullName evidence="2">Uncharacterized protein</fullName>
    </submittedName>
</protein>
<feature type="region of interest" description="Disordered" evidence="1">
    <location>
        <begin position="1"/>
        <end position="158"/>
    </location>
</feature>
<accession>A0AAV7MV40</accession>